<evidence type="ECO:0000313" key="2">
    <source>
        <dbReference type="Proteomes" id="UP000464735"/>
    </source>
</evidence>
<dbReference type="EMBL" id="CP046369">
    <property type="protein sequence ID" value="QIA69887.1"/>
    <property type="molecule type" value="Genomic_DNA"/>
</dbReference>
<keyword evidence="1" id="KW-0614">Plasmid</keyword>
<proteinExistence type="predicted"/>
<evidence type="ECO:0000313" key="1">
    <source>
        <dbReference type="EMBL" id="QIA69887.1"/>
    </source>
</evidence>
<name>A0AAJ4EL73_SPICI</name>
<sequence>MLSNKIMSLFEFSEPFYCDKAKHYLLILLNVLLEKKIPITLKTITDYFQLWNLRVLIGGIVEPNQIKLSNFEEKEIAGMYSKLDICSIQLNISLGKNNSLLELITKHKTILFSINSLKYPELAGSVGKIIIQDLKELTTLKPVKQKLMLF</sequence>
<dbReference type="Proteomes" id="UP000464735">
    <property type="component" value="Plasmid pScpBR12-1"/>
</dbReference>
<accession>A0AAJ4EL73</accession>
<organism evidence="1 2">
    <name type="scientific">Spiroplasma citri</name>
    <dbReference type="NCBI Taxonomy" id="2133"/>
    <lineage>
        <taxon>Bacteria</taxon>
        <taxon>Bacillati</taxon>
        <taxon>Mycoplasmatota</taxon>
        <taxon>Mollicutes</taxon>
        <taxon>Entomoplasmatales</taxon>
        <taxon>Spiroplasmataceae</taxon>
        <taxon>Spiroplasma</taxon>
    </lineage>
</organism>
<gene>
    <name evidence="1" type="ORF">GL298_10695</name>
</gene>
<protein>
    <submittedName>
        <fullName evidence="1">Uncharacterized protein</fullName>
    </submittedName>
</protein>
<geneLocation type="plasmid" evidence="2">
    <name>pscpbr12-1</name>
</geneLocation>
<dbReference type="AlphaFoldDB" id="A0AAJ4EL73"/>
<reference evidence="1 2" key="1">
    <citation type="submission" date="2019-11" db="EMBL/GenBank/DDBJ databases">
        <title>Whole genome sequencing and comparative genomics analyses of five strains of Spiroplasma citri.</title>
        <authorList>
            <person name="Yokomi R."/>
            <person name="Chen J."/>
            <person name="Rattner R."/>
            <person name="Vidalakis G."/>
        </authorList>
    </citation>
    <scope>NUCLEOTIDE SEQUENCE [LARGE SCALE GENOMIC DNA]</scope>
    <source>
        <strain evidence="1 2">BR12</strain>
        <plasmid evidence="2">pscpbr12-1</plasmid>
    </source>
</reference>
<dbReference type="RefSeq" id="WP_164024126.1">
    <property type="nucleotide sequence ID" value="NZ_CP046369.1"/>
</dbReference>